<reference evidence="5" key="1">
    <citation type="journal article" date="2019" name="Int. J. Syst. Evol. Microbiol.">
        <title>The Global Catalogue of Microorganisms (GCM) 10K type strain sequencing project: providing services to taxonomists for standard genome sequencing and annotation.</title>
        <authorList>
            <consortium name="The Broad Institute Genomics Platform"/>
            <consortium name="The Broad Institute Genome Sequencing Center for Infectious Disease"/>
            <person name="Wu L."/>
            <person name="Ma J."/>
        </authorList>
    </citation>
    <scope>NUCLEOTIDE SEQUENCE [LARGE SCALE GENOMIC DNA]</scope>
    <source>
        <strain evidence="5">TISTR 2562</strain>
    </source>
</reference>
<comment type="caution">
    <text evidence="4">The sequence shown here is derived from an EMBL/GenBank/DDBJ whole genome shotgun (WGS) entry which is preliminary data.</text>
</comment>
<evidence type="ECO:0000313" key="5">
    <source>
        <dbReference type="Proteomes" id="UP001597474"/>
    </source>
</evidence>
<dbReference type="Gene3D" id="1.25.40.10">
    <property type="entry name" value="Tetratricopeptide repeat domain"/>
    <property type="match status" value="1"/>
</dbReference>
<dbReference type="EMBL" id="JBHUMP010000003">
    <property type="protein sequence ID" value="MFD2738872.1"/>
    <property type="molecule type" value="Genomic_DNA"/>
</dbReference>
<dbReference type="InterPro" id="IPR011990">
    <property type="entry name" value="TPR-like_helical_dom_sf"/>
</dbReference>
<gene>
    <name evidence="4" type="primary">ccmI</name>
    <name evidence="4" type="ORF">ACFSUD_04765</name>
</gene>
<evidence type="ECO:0000256" key="3">
    <source>
        <dbReference type="SAM" id="Phobius"/>
    </source>
</evidence>
<sequence length="410" mass="43508">MIFWAITLAMAVLVALLLARALRRDTGAQPVEAAEYDLKVYRDQLAEVERDLARGLLSQEDAQRARTEISRRILAADAAGQARMTAGGGPNRMLLALLVLVLVGGSLALYWQLGQPGYGDLALADRIERAEQARRNRPDQATAEAGMPATPGVSEAEASAQYLELLEKLRNTVAGRPDDLEGHRLLAQSEAGLGNFAAAARAQASVLRIRGEEAGVAELVDYAELLIQAAGGYVSPEAEAVLQEILTRERDNGVALYYAGLMMLQTGRPDVTLRYWDGLLRRGPEEAPWIAPIKAQIGGVAELAGVRYDLPSIGSGAARGPSAEDIANAAGMDATERMEMIGGMVAGLSDRLASEGGPPQDWARLITSLAVIGDSDQALAVYQNAMQVFAGEPDALDVIRAAGDRAGVAE</sequence>
<dbReference type="InterPro" id="IPR017560">
    <property type="entry name" value="Cyt_c_biogenesis_CcmI"/>
</dbReference>
<accession>A0ABW5TYX6</accession>
<feature type="transmembrane region" description="Helical" evidence="3">
    <location>
        <begin position="93"/>
        <end position="111"/>
    </location>
</feature>
<feature type="region of interest" description="Disordered" evidence="2">
    <location>
        <begin position="132"/>
        <end position="153"/>
    </location>
</feature>
<evidence type="ECO:0000256" key="2">
    <source>
        <dbReference type="SAM" id="MobiDB-lite"/>
    </source>
</evidence>
<dbReference type="Proteomes" id="UP001597474">
    <property type="component" value="Unassembled WGS sequence"/>
</dbReference>
<organism evidence="4 5">
    <name type="scientific">Sulfitobacter aestuarii</name>
    <dbReference type="NCBI Taxonomy" id="2161676"/>
    <lineage>
        <taxon>Bacteria</taxon>
        <taxon>Pseudomonadati</taxon>
        <taxon>Pseudomonadota</taxon>
        <taxon>Alphaproteobacteria</taxon>
        <taxon>Rhodobacterales</taxon>
        <taxon>Roseobacteraceae</taxon>
        <taxon>Sulfitobacter</taxon>
    </lineage>
</organism>
<keyword evidence="5" id="KW-1185">Reference proteome</keyword>
<evidence type="ECO:0000256" key="1">
    <source>
        <dbReference type="ARBA" id="ARBA00022748"/>
    </source>
</evidence>
<keyword evidence="3" id="KW-0472">Membrane</keyword>
<keyword evidence="3" id="KW-0812">Transmembrane</keyword>
<evidence type="ECO:0000313" key="4">
    <source>
        <dbReference type="EMBL" id="MFD2738872.1"/>
    </source>
</evidence>
<dbReference type="SUPFAM" id="SSF48452">
    <property type="entry name" value="TPR-like"/>
    <property type="match status" value="1"/>
</dbReference>
<dbReference type="RefSeq" id="WP_386371995.1">
    <property type="nucleotide sequence ID" value="NZ_JBHUMP010000003.1"/>
</dbReference>
<keyword evidence="3" id="KW-1133">Transmembrane helix</keyword>
<dbReference type="NCBIfam" id="TIGR03142">
    <property type="entry name" value="cytochro_ccmI"/>
    <property type="match status" value="1"/>
</dbReference>
<protein>
    <submittedName>
        <fullName evidence="4">C-type cytochrome biogenesis protein CcmI</fullName>
    </submittedName>
</protein>
<proteinExistence type="predicted"/>
<name>A0ABW5TYX6_9RHOB</name>
<keyword evidence="1" id="KW-0201">Cytochrome c-type biogenesis</keyword>